<comment type="subcellular location">
    <subcellularLocation>
        <location evidence="1">Membrane</location>
        <topology evidence="1">Lipid-anchor</topology>
        <topology evidence="1">GPI-anchor</topology>
    </subcellularLocation>
    <subcellularLocation>
        <location evidence="2">Secreted</location>
    </subcellularLocation>
</comment>
<dbReference type="HOGENOM" id="CLU_1310433_0_0_1"/>
<dbReference type="EMBL" id="GG698918">
    <property type="protein sequence ID" value="EEU38211.1"/>
    <property type="molecule type" value="Genomic_DNA"/>
</dbReference>
<feature type="chain" id="PRO_5012519658" description="CFEM domain-containing protein" evidence="11">
    <location>
        <begin position="16"/>
        <end position="210"/>
    </location>
</feature>
<sequence length="210" mass="22743">MLWPLLFSLLPVVHGVVHNATYDEYPDCAVTCLSYNGTEYPNNFANNCDYTSGECCMSSYKAIIAATWECVWSHCGQEESLDAFGIFVDFCEDMGHPLRREDIPTGYESVVEGTDDEEGEDKDKHNDDDNFLGTGLSKAQLIGIVVGAGVTATVTAIGLVLKSLSFTIQLFSSHFITNLESSTAQAADAGLLFSPGITPHCRKAPPPFGN</sequence>
<evidence type="ECO:0000256" key="9">
    <source>
        <dbReference type="SAM" id="MobiDB-lite"/>
    </source>
</evidence>
<keyword evidence="10" id="KW-1133">Transmembrane helix</keyword>
<evidence type="ECO:0000256" key="4">
    <source>
        <dbReference type="ARBA" id="ARBA00022525"/>
    </source>
</evidence>
<evidence type="ECO:0000259" key="12">
    <source>
        <dbReference type="Pfam" id="PF05730"/>
    </source>
</evidence>
<name>C7ZC73_FUSV7</name>
<evidence type="ECO:0000256" key="6">
    <source>
        <dbReference type="ARBA" id="ARBA00022729"/>
    </source>
</evidence>
<feature type="transmembrane region" description="Helical" evidence="10">
    <location>
        <begin position="141"/>
        <end position="161"/>
    </location>
</feature>
<comment type="similarity">
    <text evidence="3">Belongs to the RBT5 family.</text>
</comment>
<dbReference type="VEuPathDB" id="FungiDB:NECHADRAFT_76952"/>
<keyword evidence="10" id="KW-0812">Transmembrane</keyword>
<dbReference type="RefSeq" id="XP_003043924.1">
    <property type="nucleotide sequence ID" value="XM_003043878.1"/>
</dbReference>
<evidence type="ECO:0000256" key="7">
    <source>
        <dbReference type="ARBA" id="ARBA00023157"/>
    </source>
</evidence>
<feature type="signal peptide" evidence="11">
    <location>
        <begin position="1"/>
        <end position="15"/>
    </location>
</feature>
<keyword evidence="14" id="KW-1185">Reference proteome</keyword>
<keyword evidence="7" id="KW-1015">Disulfide bond</keyword>
<gene>
    <name evidence="13" type="ORF">NECHADRAFT_76952</name>
</gene>
<dbReference type="InterPro" id="IPR008427">
    <property type="entry name" value="Extracellular_membr_CFEM_dom"/>
</dbReference>
<feature type="domain" description="CFEM" evidence="12">
    <location>
        <begin position="22"/>
        <end position="92"/>
    </location>
</feature>
<dbReference type="GO" id="GO:0098552">
    <property type="term" value="C:side of membrane"/>
    <property type="evidence" value="ECO:0007669"/>
    <property type="project" value="UniProtKB-KW"/>
</dbReference>
<keyword evidence="5" id="KW-0325">Glycoprotein</keyword>
<evidence type="ECO:0000256" key="10">
    <source>
        <dbReference type="SAM" id="Phobius"/>
    </source>
</evidence>
<keyword evidence="8" id="KW-0449">Lipoprotein</keyword>
<evidence type="ECO:0000256" key="11">
    <source>
        <dbReference type="SAM" id="SignalP"/>
    </source>
</evidence>
<dbReference type="OrthoDB" id="5089849at2759"/>
<feature type="region of interest" description="Disordered" evidence="9">
    <location>
        <begin position="105"/>
        <end position="129"/>
    </location>
</feature>
<accession>C7ZC73</accession>
<evidence type="ECO:0000256" key="2">
    <source>
        <dbReference type="ARBA" id="ARBA00004613"/>
    </source>
</evidence>
<evidence type="ECO:0000256" key="8">
    <source>
        <dbReference type="ARBA" id="ARBA00023288"/>
    </source>
</evidence>
<dbReference type="Pfam" id="PF05730">
    <property type="entry name" value="CFEM"/>
    <property type="match status" value="1"/>
</dbReference>
<dbReference type="GeneID" id="9670268"/>
<reference evidence="13 14" key="1">
    <citation type="journal article" date="2009" name="PLoS Genet.">
        <title>The genome of Nectria haematococca: contribution of supernumerary chromosomes to gene expansion.</title>
        <authorList>
            <person name="Coleman J.J."/>
            <person name="Rounsley S.D."/>
            <person name="Rodriguez-Carres M."/>
            <person name="Kuo A."/>
            <person name="Wasmann C.C."/>
            <person name="Grimwood J."/>
            <person name="Schmutz J."/>
            <person name="Taga M."/>
            <person name="White G.J."/>
            <person name="Zhou S."/>
            <person name="Schwartz D.C."/>
            <person name="Freitag M."/>
            <person name="Ma L.J."/>
            <person name="Danchin E.G."/>
            <person name="Henrissat B."/>
            <person name="Coutinho P.M."/>
            <person name="Nelson D.R."/>
            <person name="Straney D."/>
            <person name="Napoli C.A."/>
            <person name="Barker B.M."/>
            <person name="Gribskov M."/>
            <person name="Rep M."/>
            <person name="Kroken S."/>
            <person name="Molnar I."/>
            <person name="Rensing C."/>
            <person name="Kennell J.C."/>
            <person name="Zamora J."/>
            <person name="Farman M.L."/>
            <person name="Selker E.U."/>
            <person name="Salamov A."/>
            <person name="Shapiro H."/>
            <person name="Pangilinan J."/>
            <person name="Lindquist E."/>
            <person name="Lamers C."/>
            <person name="Grigoriev I.V."/>
            <person name="Geiser D.M."/>
            <person name="Covert S.F."/>
            <person name="Temporini E."/>
            <person name="Vanetten H.D."/>
        </authorList>
    </citation>
    <scope>NUCLEOTIDE SEQUENCE [LARGE SCALE GENOMIC DNA]</scope>
    <source>
        <strain evidence="14">ATCC MYA-4622 / CBS 123669 / FGSC 9596 / NRRL 45880 / 77-13-4</strain>
    </source>
</reference>
<keyword evidence="4" id="KW-0964">Secreted</keyword>
<evidence type="ECO:0000313" key="14">
    <source>
        <dbReference type="Proteomes" id="UP000005206"/>
    </source>
</evidence>
<dbReference type="InParanoid" id="C7ZC73"/>
<keyword evidence="10" id="KW-0472">Membrane</keyword>
<organism evidence="13 14">
    <name type="scientific">Fusarium vanettenii (strain ATCC MYA-4622 / CBS 123669 / FGSC 9596 / NRRL 45880 / 77-13-4)</name>
    <name type="common">Fusarium solani subsp. pisi</name>
    <dbReference type="NCBI Taxonomy" id="660122"/>
    <lineage>
        <taxon>Eukaryota</taxon>
        <taxon>Fungi</taxon>
        <taxon>Dikarya</taxon>
        <taxon>Ascomycota</taxon>
        <taxon>Pezizomycotina</taxon>
        <taxon>Sordariomycetes</taxon>
        <taxon>Hypocreomycetidae</taxon>
        <taxon>Hypocreales</taxon>
        <taxon>Nectriaceae</taxon>
        <taxon>Fusarium</taxon>
        <taxon>Fusarium solani species complex</taxon>
        <taxon>Fusarium vanettenii</taxon>
    </lineage>
</organism>
<dbReference type="GO" id="GO:0005576">
    <property type="term" value="C:extracellular region"/>
    <property type="evidence" value="ECO:0007669"/>
    <property type="project" value="UniProtKB-SubCell"/>
</dbReference>
<evidence type="ECO:0000313" key="13">
    <source>
        <dbReference type="EMBL" id="EEU38211.1"/>
    </source>
</evidence>
<evidence type="ECO:0000256" key="3">
    <source>
        <dbReference type="ARBA" id="ARBA00010031"/>
    </source>
</evidence>
<dbReference type="AlphaFoldDB" id="C7ZC73"/>
<evidence type="ECO:0000256" key="1">
    <source>
        <dbReference type="ARBA" id="ARBA00004589"/>
    </source>
</evidence>
<dbReference type="Proteomes" id="UP000005206">
    <property type="component" value="Chromosome 2"/>
</dbReference>
<protein>
    <recommendedName>
        <fullName evidence="12">CFEM domain-containing protein</fullName>
    </recommendedName>
</protein>
<keyword evidence="6 11" id="KW-0732">Signal</keyword>
<proteinExistence type="inferred from homology"/>
<evidence type="ECO:0000256" key="5">
    <source>
        <dbReference type="ARBA" id="ARBA00022622"/>
    </source>
</evidence>
<dbReference type="KEGG" id="nhe:NECHADRAFT_76952"/>
<keyword evidence="5" id="KW-0336">GPI-anchor</keyword>